<feature type="compositionally biased region" description="Basic residues" evidence="1">
    <location>
        <begin position="179"/>
        <end position="204"/>
    </location>
</feature>
<dbReference type="AlphaFoldDB" id="A0A6C0DU73"/>
<feature type="region of interest" description="Disordered" evidence="1">
    <location>
        <begin position="149"/>
        <end position="204"/>
    </location>
</feature>
<accession>A0A6C0DU73</accession>
<sequence length="204" mass="23485">MNNKPVVSAEPTERIWYLITSLSNTISNTLFRGRKTPIQKEQDLFNQIMYKHQFLVIVLPNESGNVKKVTIPIVISGRVKPLKQIDDYIENNYPNLTDSEYDLIDEAYNEWYELYNQLHVNSQIQPILTTANISSQNEAHTLAEISNLSNENNTNNNSNNNVSNVSKIPSATSLPHAYKIGRGKKTKKNRKRKQRGRKTKNTRR</sequence>
<evidence type="ECO:0000256" key="1">
    <source>
        <dbReference type="SAM" id="MobiDB-lite"/>
    </source>
</evidence>
<evidence type="ECO:0000313" key="2">
    <source>
        <dbReference type="EMBL" id="QHT18775.1"/>
    </source>
</evidence>
<reference evidence="2" key="1">
    <citation type="journal article" date="2020" name="Nature">
        <title>Giant virus diversity and host interactions through global metagenomics.</title>
        <authorList>
            <person name="Schulz F."/>
            <person name="Roux S."/>
            <person name="Paez-Espino D."/>
            <person name="Jungbluth S."/>
            <person name="Walsh D.A."/>
            <person name="Denef V.J."/>
            <person name="McMahon K.D."/>
            <person name="Konstantinidis K.T."/>
            <person name="Eloe-Fadrosh E.A."/>
            <person name="Kyrpides N.C."/>
            <person name="Woyke T."/>
        </authorList>
    </citation>
    <scope>NUCLEOTIDE SEQUENCE</scope>
    <source>
        <strain evidence="2">GVMAG-M-3300023174-49</strain>
    </source>
</reference>
<feature type="compositionally biased region" description="Low complexity" evidence="1">
    <location>
        <begin position="149"/>
        <end position="166"/>
    </location>
</feature>
<protein>
    <submittedName>
        <fullName evidence="2">Uncharacterized protein</fullName>
    </submittedName>
</protein>
<dbReference type="EMBL" id="MN739659">
    <property type="protein sequence ID" value="QHT18775.1"/>
    <property type="molecule type" value="Genomic_DNA"/>
</dbReference>
<name>A0A6C0DU73_9ZZZZ</name>
<organism evidence="2">
    <name type="scientific">viral metagenome</name>
    <dbReference type="NCBI Taxonomy" id="1070528"/>
    <lineage>
        <taxon>unclassified sequences</taxon>
        <taxon>metagenomes</taxon>
        <taxon>organismal metagenomes</taxon>
    </lineage>
</organism>
<proteinExistence type="predicted"/>